<dbReference type="Proteomes" id="UP000828390">
    <property type="component" value="Unassembled WGS sequence"/>
</dbReference>
<protein>
    <submittedName>
        <fullName evidence="2">Uncharacterized protein</fullName>
    </submittedName>
</protein>
<accession>A0A9D4JPF8</accession>
<evidence type="ECO:0000313" key="2">
    <source>
        <dbReference type="EMBL" id="KAH3819621.1"/>
    </source>
</evidence>
<comment type="caution">
    <text evidence="2">The sequence shown here is derived from an EMBL/GenBank/DDBJ whole genome shotgun (WGS) entry which is preliminary data.</text>
</comment>
<evidence type="ECO:0000313" key="3">
    <source>
        <dbReference type="Proteomes" id="UP000828390"/>
    </source>
</evidence>
<reference evidence="2" key="2">
    <citation type="submission" date="2020-11" db="EMBL/GenBank/DDBJ databases">
        <authorList>
            <person name="McCartney M.A."/>
            <person name="Auch B."/>
            <person name="Kono T."/>
            <person name="Mallez S."/>
            <person name="Becker A."/>
            <person name="Gohl D.M."/>
            <person name="Silverstein K.A.T."/>
            <person name="Koren S."/>
            <person name="Bechman K.B."/>
            <person name="Herman A."/>
            <person name="Abrahante J.E."/>
            <person name="Garbe J."/>
        </authorList>
    </citation>
    <scope>NUCLEOTIDE SEQUENCE</scope>
    <source>
        <strain evidence="2">Duluth1</strain>
        <tissue evidence="2">Whole animal</tissue>
    </source>
</reference>
<keyword evidence="3" id="KW-1185">Reference proteome</keyword>
<dbReference type="AlphaFoldDB" id="A0A9D4JPF8"/>
<organism evidence="2 3">
    <name type="scientific">Dreissena polymorpha</name>
    <name type="common">Zebra mussel</name>
    <name type="synonym">Mytilus polymorpha</name>
    <dbReference type="NCBI Taxonomy" id="45954"/>
    <lineage>
        <taxon>Eukaryota</taxon>
        <taxon>Metazoa</taxon>
        <taxon>Spiralia</taxon>
        <taxon>Lophotrochozoa</taxon>
        <taxon>Mollusca</taxon>
        <taxon>Bivalvia</taxon>
        <taxon>Autobranchia</taxon>
        <taxon>Heteroconchia</taxon>
        <taxon>Euheterodonta</taxon>
        <taxon>Imparidentia</taxon>
        <taxon>Neoheterodontei</taxon>
        <taxon>Myida</taxon>
        <taxon>Dreissenoidea</taxon>
        <taxon>Dreissenidae</taxon>
        <taxon>Dreissena</taxon>
    </lineage>
</organism>
<gene>
    <name evidence="2" type="ORF">DPMN_121360</name>
</gene>
<name>A0A9D4JPF8_DREPO</name>
<feature type="compositionally biased region" description="Polar residues" evidence="1">
    <location>
        <begin position="23"/>
        <end position="58"/>
    </location>
</feature>
<sequence>MQSVQERRHLQQPTEQGGGEPTVTKNGATCNNLQNKEPTVTKNGATCNNLQNKEPTVTKNGATCNNLQNKEPTVTKNGATCNNLQNKFELGSKMSKANILARLFSEKTRGIVIASSSSAVSRPPSAKLRYYGRKVFKQTKEWIINLQTDGRMFESTDGGDGKLISGIVDKPTDGRLEAEERLNLQMEGWVNIQTDVYVNVCSKRVCESPDGNDIQTGGFVILQMNGCVKIRAKWCANLRTNGY</sequence>
<dbReference type="EMBL" id="JAIWYP010000005">
    <property type="protein sequence ID" value="KAH3819621.1"/>
    <property type="molecule type" value="Genomic_DNA"/>
</dbReference>
<evidence type="ECO:0000256" key="1">
    <source>
        <dbReference type="SAM" id="MobiDB-lite"/>
    </source>
</evidence>
<reference evidence="2" key="1">
    <citation type="journal article" date="2019" name="bioRxiv">
        <title>The Genome of the Zebra Mussel, Dreissena polymorpha: A Resource for Invasive Species Research.</title>
        <authorList>
            <person name="McCartney M.A."/>
            <person name="Auch B."/>
            <person name="Kono T."/>
            <person name="Mallez S."/>
            <person name="Zhang Y."/>
            <person name="Obille A."/>
            <person name="Becker A."/>
            <person name="Abrahante J.E."/>
            <person name="Garbe J."/>
            <person name="Badalamenti J.P."/>
            <person name="Herman A."/>
            <person name="Mangelson H."/>
            <person name="Liachko I."/>
            <person name="Sullivan S."/>
            <person name="Sone E.D."/>
            <person name="Koren S."/>
            <person name="Silverstein K.A.T."/>
            <person name="Beckman K.B."/>
            <person name="Gohl D.M."/>
        </authorList>
    </citation>
    <scope>NUCLEOTIDE SEQUENCE</scope>
    <source>
        <strain evidence="2">Duluth1</strain>
        <tissue evidence="2">Whole animal</tissue>
    </source>
</reference>
<feature type="region of interest" description="Disordered" evidence="1">
    <location>
        <begin position="1"/>
        <end position="58"/>
    </location>
</feature>
<proteinExistence type="predicted"/>